<dbReference type="Gene3D" id="3.30.230.30">
    <property type="entry name" value="Impact, N-terminal domain"/>
    <property type="match status" value="1"/>
</dbReference>
<evidence type="ECO:0000313" key="2">
    <source>
        <dbReference type="Proteomes" id="UP000054560"/>
    </source>
</evidence>
<dbReference type="Proteomes" id="UP000054560">
    <property type="component" value="Unassembled WGS sequence"/>
</dbReference>
<dbReference type="AlphaFoldDB" id="A0A0L0FRA7"/>
<reference evidence="1 2" key="1">
    <citation type="submission" date="2011-02" db="EMBL/GenBank/DDBJ databases">
        <title>The Genome Sequence of Sphaeroforma arctica JP610.</title>
        <authorList>
            <consortium name="The Broad Institute Genome Sequencing Platform"/>
            <person name="Russ C."/>
            <person name="Cuomo C."/>
            <person name="Young S.K."/>
            <person name="Zeng Q."/>
            <person name="Gargeya S."/>
            <person name="Alvarado L."/>
            <person name="Berlin A."/>
            <person name="Chapman S.B."/>
            <person name="Chen Z."/>
            <person name="Freedman E."/>
            <person name="Gellesch M."/>
            <person name="Goldberg J."/>
            <person name="Griggs A."/>
            <person name="Gujja S."/>
            <person name="Heilman E."/>
            <person name="Heiman D."/>
            <person name="Howarth C."/>
            <person name="Mehta T."/>
            <person name="Neiman D."/>
            <person name="Pearson M."/>
            <person name="Roberts A."/>
            <person name="Saif S."/>
            <person name="Shea T."/>
            <person name="Shenoy N."/>
            <person name="Sisk P."/>
            <person name="Stolte C."/>
            <person name="Sykes S."/>
            <person name="White J."/>
            <person name="Yandava C."/>
            <person name="Burger G."/>
            <person name="Gray M.W."/>
            <person name="Holland P.W.H."/>
            <person name="King N."/>
            <person name="Lang F.B.F."/>
            <person name="Roger A.J."/>
            <person name="Ruiz-Trillo I."/>
            <person name="Haas B."/>
            <person name="Nusbaum C."/>
            <person name="Birren B."/>
        </authorList>
    </citation>
    <scope>NUCLEOTIDE SEQUENCE [LARGE SCALE GENOMIC DNA]</scope>
    <source>
        <strain evidence="1 2">JP610</strain>
    </source>
</reference>
<keyword evidence="2" id="KW-1185">Reference proteome</keyword>
<evidence type="ECO:0000313" key="1">
    <source>
        <dbReference type="EMBL" id="KNC79310.1"/>
    </source>
</evidence>
<protein>
    <submittedName>
        <fullName evidence="1">Uncharacterized protein</fullName>
    </submittedName>
</protein>
<dbReference type="GeneID" id="25908797"/>
<gene>
    <name evidence="1" type="ORF">SARC_08293</name>
</gene>
<dbReference type="InterPro" id="IPR036956">
    <property type="entry name" value="Impact_N_sf"/>
</dbReference>
<proteinExistence type="predicted"/>
<dbReference type="EMBL" id="KQ242327">
    <property type="protein sequence ID" value="KNC79310.1"/>
    <property type="molecule type" value="Genomic_DNA"/>
</dbReference>
<accession>A0A0L0FRA7</accession>
<name>A0A0L0FRA7_9EUKA</name>
<dbReference type="RefSeq" id="XP_014153212.1">
    <property type="nucleotide sequence ID" value="XM_014297737.1"/>
</dbReference>
<organism evidence="1 2">
    <name type="scientific">Sphaeroforma arctica JP610</name>
    <dbReference type="NCBI Taxonomy" id="667725"/>
    <lineage>
        <taxon>Eukaryota</taxon>
        <taxon>Ichthyosporea</taxon>
        <taxon>Ichthyophonida</taxon>
        <taxon>Sphaeroforma</taxon>
    </lineage>
</organism>
<sequence>MREGSLSDKTPPLDMKRGEVVNYKKCRFQAFVCRGVRDESDVKTALAEIRSEKAVAKASHPHIYAYICPQGSMSDCNGERGAGRVWVDS</sequence>
<dbReference type="OrthoDB" id="69641at2759"/>